<sequence length="246" mass="27409">MIETVSETGSTNADILERLRNGNRLNEGDWLRAERQTRGRGRLGREWQSPMGNLHCSTLVILRPSDHSAATLSMVAGLAVYDCVRRCLSDHTVMLLKWPNDLLIRGEKIAGILLERQDDCVVVGIGINVSHAPAISGRKTTDIVCENNKFESGPGELLNMLAGHFAKRLAEWRAQSLSHTALEWAIRSHRFNDRLRVTGSDGKVLQGYYRGITPDCGLRIQPIDSQEQVVHAGDVSLLWDDDEEMA</sequence>
<dbReference type="Proteomes" id="UP000059113">
    <property type="component" value="Chromosome"/>
</dbReference>
<gene>
    <name evidence="3" type="ORF">CP97_09560</name>
</gene>
<dbReference type="CDD" id="cd16442">
    <property type="entry name" value="BPL"/>
    <property type="match status" value="1"/>
</dbReference>
<dbReference type="Gene3D" id="3.30.930.10">
    <property type="entry name" value="Bira Bifunctional Protein, Domain 2"/>
    <property type="match status" value="1"/>
</dbReference>
<evidence type="ECO:0000256" key="1">
    <source>
        <dbReference type="ARBA" id="ARBA00022598"/>
    </source>
</evidence>
<dbReference type="InterPro" id="IPR045864">
    <property type="entry name" value="aa-tRNA-synth_II/BPL/LPL"/>
</dbReference>
<keyword evidence="4" id="KW-1185">Reference proteome</keyword>
<evidence type="ECO:0000313" key="3">
    <source>
        <dbReference type="EMBL" id="AKQ42213.1"/>
    </source>
</evidence>
<dbReference type="SUPFAM" id="SSF55681">
    <property type="entry name" value="Class II aaRS and biotin synthetases"/>
    <property type="match status" value="1"/>
</dbReference>
<dbReference type="PROSITE" id="PS51733">
    <property type="entry name" value="BPL_LPL_CATALYTIC"/>
    <property type="match status" value="1"/>
</dbReference>
<dbReference type="AlphaFoldDB" id="A0A0H4VYJ2"/>
<feature type="domain" description="BPL/LPL catalytic" evidence="2">
    <location>
        <begin position="1"/>
        <end position="173"/>
    </location>
</feature>
<dbReference type="Pfam" id="PF03099">
    <property type="entry name" value="BPL_LplA_LipB"/>
    <property type="match status" value="1"/>
</dbReference>
<dbReference type="PANTHER" id="PTHR12835">
    <property type="entry name" value="BIOTIN PROTEIN LIGASE"/>
    <property type="match status" value="1"/>
</dbReference>
<protein>
    <recommendedName>
        <fullName evidence="2">BPL/LPL catalytic domain-containing protein</fullName>
    </recommendedName>
</protein>
<dbReference type="InterPro" id="IPR004408">
    <property type="entry name" value="Biotin_CoA_COase_ligase"/>
</dbReference>
<dbReference type="InterPro" id="IPR004143">
    <property type="entry name" value="BPL_LPL_catalytic"/>
</dbReference>
<dbReference type="GO" id="GO:0005737">
    <property type="term" value="C:cytoplasm"/>
    <property type="evidence" value="ECO:0007669"/>
    <property type="project" value="TreeGrafter"/>
</dbReference>
<dbReference type="PANTHER" id="PTHR12835:SF5">
    <property type="entry name" value="BIOTIN--PROTEIN LIGASE"/>
    <property type="match status" value="1"/>
</dbReference>
<organism evidence="3 4">
    <name type="scientific">Aurantiacibacter atlanticus</name>
    <dbReference type="NCBI Taxonomy" id="1648404"/>
    <lineage>
        <taxon>Bacteria</taxon>
        <taxon>Pseudomonadati</taxon>
        <taxon>Pseudomonadota</taxon>
        <taxon>Alphaproteobacteria</taxon>
        <taxon>Sphingomonadales</taxon>
        <taxon>Erythrobacteraceae</taxon>
        <taxon>Aurantiacibacter</taxon>
    </lineage>
</organism>
<evidence type="ECO:0000259" key="2">
    <source>
        <dbReference type="PROSITE" id="PS51733"/>
    </source>
</evidence>
<dbReference type="STRING" id="1648404.CP97_09560"/>
<dbReference type="PATRIC" id="fig|1648404.4.peg.1992"/>
<dbReference type="KEGG" id="ery:CP97_09560"/>
<reference evidence="3 4" key="1">
    <citation type="journal article" date="2015" name="Int. J. Syst. Evol. Microbiol.">
        <title>Erythrobacter atlanticus sp. nov., a bacterium from ocean sediment able to degrade polycyclic aromatic hydrocarbons.</title>
        <authorList>
            <person name="Zhuang L."/>
            <person name="Liu Y."/>
            <person name="Wang L."/>
            <person name="Wang W."/>
            <person name="Shao Z."/>
        </authorList>
    </citation>
    <scope>NUCLEOTIDE SEQUENCE [LARGE SCALE GENOMIC DNA]</scope>
    <source>
        <strain evidence="4">s21-N3</strain>
    </source>
</reference>
<dbReference type="NCBIfam" id="TIGR00121">
    <property type="entry name" value="birA_ligase"/>
    <property type="match status" value="1"/>
</dbReference>
<dbReference type="EMBL" id="CP011310">
    <property type="protein sequence ID" value="AKQ42213.1"/>
    <property type="molecule type" value="Genomic_DNA"/>
</dbReference>
<dbReference type="RefSeq" id="WP_048885740.1">
    <property type="nucleotide sequence ID" value="NZ_CP011310.1"/>
</dbReference>
<name>A0A0H4VYJ2_9SPHN</name>
<accession>A0A0H4VYJ2</accession>
<reference evidence="4" key="2">
    <citation type="submission" date="2015-04" db="EMBL/GenBank/DDBJ databases">
        <title>The complete genome sequence of Erythrobacter sp. s21-N3.</title>
        <authorList>
            <person name="Zhuang L."/>
            <person name="Liu Y."/>
            <person name="Shao Z."/>
        </authorList>
    </citation>
    <scope>NUCLEOTIDE SEQUENCE [LARGE SCALE GENOMIC DNA]</scope>
    <source>
        <strain evidence="4">s21-N3</strain>
    </source>
</reference>
<evidence type="ECO:0000313" key="4">
    <source>
        <dbReference type="Proteomes" id="UP000059113"/>
    </source>
</evidence>
<dbReference type="GO" id="GO:0004077">
    <property type="term" value="F:biotin--[biotin carboxyl-carrier protein] ligase activity"/>
    <property type="evidence" value="ECO:0007669"/>
    <property type="project" value="InterPro"/>
</dbReference>
<proteinExistence type="predicted"/>
<keyword evidence="1" id="KW-0436">Ligase</keyword>